<gene>
    <name evidence="1" type="ordered locus">Acid345_3716</name>
</gene>
<accession>Q1IK83</accession>
<keyword evidence="2" id="KW-1185">Reference proteome</keyword>
<evidence type="ECO:0000313" key="2">
    <source>
        <dbReference type="Proteomes" id="UP000002432"/>
    </source>
</evidence>
<protein>
    <submittedName>
        <fullName evidence="1">Uncharacterized protein</fullName>
    </submittedName>
</protein>
<dbReference type="KEGG" id="aba:Acid345_3716"/>
<dbReference type="AlphaFoldDB" id="Q1IK83"/>
<dbReference type="eggNOG" id="ENOG502Z80A">
    <property type="taxonomic scope" value="Bacteria"/>
</dbReference>
<reference evidence="1 2" key="1">
    <citation type="journal article" date="2009" name="Appl. Environ. Microbiol.">
        <title>Three genomes from the phylum Acidobacteria provide insight into the lifestyles of these microorganisms in soils.</title>
        <authorList>
            <person name="Ward N.L."/>
            <person name="Challacombe J.F."/>
            <person name="Janssen P.H."/>
            <person name="Henrissat B."/>
            <person name="Coutinho P.M."/>
            <person name="Wu M."/>
            <person name="Xie G."/>
            <person name="Haft D.H."/>
            <person name="Sait M."/>
            <person name="Badger J."/>
            <person name="Barabote R.D."/>
            <person name="Bradley B."/>
            <person name="Brettin T.S."/>
            <person name="Brinkac L.M."/>
            <person name="Bruce D."/>
            <person name="Creasy T."/>
            <person name="Daugherty S.C."/>
            <person name="Davidsen T.M."/>
            <person name="DeBoy R.T."/>
            <person name="Detter J.C."/>
            <person name="Dodson R.J."/>
            <person name="Durkin A.S."/>
            <person name="Ganapathy A."/>
            <person name="Gwinn-Giglio M."/>
            <person name="Han C.S."/>
            <person name="Khouri H."/>
            <person name="Kiss H."/>
            <person name="Kothari S.P."/>
            <person name="Madupu R."/>
            <person name="Nelson K.E."/>
            <person name="Nelson W.C."/>
            <person name="Paulsen I."/>
            <person name="Penn K."/>
            <person name="Ren Q."/>
            <person name="Rosovitz M.J."/>
            <person name="Selengut J.D."/>
            <person name="Shrivastava S."/>
            <person name="Sullivan S.A."/>
            <person name="Tapia R."/>
            <person name="Thompson L.S."/>
            <person name="Watkins K.L."/>
            <person name="Yang Q."/>
            <person name="Yu C."/>
            <person name="Zafar N."/>
            <person name="Zhou L."/>
            <person name="Kuske C.R."/>
        </authorList>
    </citation>
    <scope>NUCLEOTIDE SEQUENCE [LARGE SCALE GENOMIC DNA]</scope>
    <source>
        <strain evidence="1 2">Ellin345</strain>
    </source>
</reference>
<proteinExistence type="predicted"/>
<dbReference type="EMBL" id="CP000360">
    <property type="protein sequence ID" value="ABF42717.1"/>
    <property type="molecule type" value="Genomic_DNA"/>
</dbReference>
<evidence type="ECO:0000313" key="1">
    <source>
        <dbReference type="EMBL" id="ABF42717.1"/>
    </source>
</evidence>
<dbReference type="Proteomes" id="UP000002432">
    <property type="component" value="Chromosome"/>
</dbReference>
<dbReference type="EnsemblBacteria" id="ABF42717">
    <property type="protein sequence ID" value="ABF42717"/>
    <property type="gene ID" value="Acid345_3716"/>
</dbReference>
<name>Q1IK83_KORVE</name>
<sequence>MRAYTPVYFLALMRHSSMQFLFIAALLPCIALDLWAHGNVGQRKFIEPLFTEDANIKDELIFPRAEFLAMPDGSLRSYTAAFEKTLYPNRWSVVIEQSRVHRRVARSMIGGFGDLEVGTKFAVYRSAEHELVLTPALFLTVPTGSQSVAEHRTKLHPALVFAKGFGDLKWAWLRPLGLQGDLGYEAAVRGEHERQATYDMVLEYSVPYLNSSTRNADTRFDVKHDAPLGRSLRAVLGNSYPFVEFNGSTPVAGTTGSSSTFLRPGFAYVGRYFQISAAPDVPLRGYLPSRRIGTVVLIDLFLNEAVPAFGWTPFGKHHHHDVEH</sequence>
<organism evidence="1 2">
    <name type="scientific">Koribacter versatilis (strain Ellin345)</name>
    <dbReference type="NCBI Taxonomy" id="204669"/>
    <lineage>
        <taxon>Bacteria</taxon>
        <taxon>Pseudomonadati</taxon>
        <taxon>Acidobacteriota</taxon>
        <taxon>Terriglobia</taxon>
        <taxon>Terriglobales</taxon>
        <taxon>Candidatus Korobacteraceae</taxon>
        <taxon>Candidatus Korobacter</taxon>
    </lineage>
</organism>
<dbReference type="HOGENOM" id="CLU_849122_0_0_0"/>